<dbReference type="Proteomes" id="UP000002640">
    <property type="component" value="Unassembled WGS sequence"/>
</dbReference>
<feature type="region of interest" description="Disordered" evidence="4">
    <location>
        <begin position="318"/>
        <end position="351"/>
    </location>
</feature>
<dbReference type="InterPro" id="IPR000132">
    <property type="entry name" value="Nitrilase/CN_hydratase_CS"/>
</dbReference>
<dbReference type="InParanoid" id="G4YNY1"/>
<dbReference type="RefSeq" id="XP_009517963.1">
    <property type="nucleotide sequence ID" value="XM_009519668.1"/>
</dbReference>
<dbReference type="PANTHER" id="PTHR46044:SF14">
    <property type="entry name" value="ARYLACETONITRILASE"/>
    <property type="match status" value="1"/>
</dbReference>
<dbReference type="GeneID" id="20654271"/>
<protein>
    <recommendedName>
        <fullName evidence="5">CN hydrolase domain-containing protein</fullName>
    </recommendedName>
</protein>
<proteinExistence type="inferred from homology"/>
<sequence length="351" mass="38354">MVLSESIVRVAAVQAEPEWLDLQAGVKKTCSLIAKAAEAGAQLVSFSECFIPGYPAWIWTRPVDPELTVKYIENSLKVDSPEMQTICAAAAKHNINVVLGFSENDHNSLYMAQATISGATGEILMKRRKFKPTHVERTVFGEASGSSLMNVVDLPIGKVGALNCWEHIQPLLKYHTFLQREEIHVSSWSALDPFVDGDAGHWGMSREGSHCAGQQYAVEGGCFVIHTTAVTSQRGIDIMKTQGDPNYGTPGGGCSAIYGPDGRRLTKWLSETEEGLVFADLDKKLLIAARTLVDSCGHYSRPDMLWLGAEARERRHVDYQGAPELKMEKPEKSDTSSESSDDKAGLVGRGQ</sequence>
<dbReference type="SMR" id="G4YNY1"/>
<evidence type="ECO:0000256" key="3">
    <source>
        <dbReference type="PROSITE-ProRule" id="PRU10139"/>
    </source>
</evidence>
<dbReference type="KEGG" id="psoj:PHYSODRAFT_472776"/>
<reference evidence="6 7" key="1">
    <citation type="journal article" date="2006" name="Science">
        <title>Phytophthora genome sequences uncover evolutionary origins and mechanisms of pathogenesis.</title>
        <authorList>
            <person name="Tyler B.M."/>
            <person name="Tripathy S."/>
            <person name="Zhang X."/>
            <person name="Dehal P."/>
            <person name="Jiang R.H."/>
            <person name="Aerts A."/>
            <person name="Arredondo F.D."/>
            <person name="Baxter L."/>
            <person name="Bensasson D."/>
            <person name="Beynon J.L."/>
            <person name="Chapman J."/>
            <person name="Damasceno C.M."/>
            <person name="Dorrance A.E."/>
            <person name="Dou D."/>
            <person name="Dickerman A.W."/>
            <person name="Dubchak I.L."/>
            <person name="Garbelotto M."/>
            <person name="Gijzen M."/>
            <person name="Gordon S.G."/>
            <person name="Govers F."/>
            <person name="Grunwald N.J."/>
            <person name="Huang W."/>
            <person name="Ivors K.L."/>
            <person name="Jones R.W."/>
            <person name="Kamoun S."/>
            <person name="Krampis K."/>
            <person name="Lamour K.H."/>
            <person name="Lee M.K."/>
            <person name="McDonald W.H."/>
            <person name="Medina M."/>
            <person name="Meijer H.J."/>
            <person name="Nordberg E.K."/>
            <person name="Maclean D.J."/>
            <person name="Ospina-Giraldo M.D."/>
            <person name="Morris P.F."/>
            <person name="Phuntumart V."/>
            <person name="Putnam N.H."/>
            <person name="Rash S."/>
            <person name="Rose J.K."/>
            <person name="Sakihama Y."/>
            <person name="Salamov A.A."/>
            <person name="Savidor A."/>
            <person name="Scheuring C.F."/>
            <person name="Smith B.M."/>
            <person name="Sobral B.W."/>
            <person name="Terry A."/>
            <person name="Torto-Alalibo T.A."/>
            <person name="Win J."/>
            <person name="Xu Z."/>
            <person name="Zhang H."/>
            <person name="Grigoriev I.V."/>
            <person name="Rokhsar D.S."/>
            <person name="Boore J.L."/>
        </authorList>
    </citation>
    <scope>NUCLEOTIDE SEQUENCE [LARGE SCALE GENOMIC DNA]</scope>
    <source>
        <strain evidence="6 7">P6497</strain>
    </source>
</reference>
<evidence type="ECO:0000256" key="4">
    <source>
        <dbReference type="SAM" id="MobiDB-lite"/>
    </source>
</evidence>
<dbReference type="Gene3D" id="3.60.110.10">
    <property type="entry name" value="Carbon-nitrogen hydrolase"/>
    <property type="match status" value="1"/>
</dbReference>
<dbReference type="GO" id="GO:0016836">
    <property type="term" value="F:hydro-lyase activity"/>
    <property type="evidence" value="ECO:0007669"/>
    <property type="project" value="UniProtKB-ARBA"/>
</dbReference>
<dbReference type="SUPFAM" id="SSF56317">
    <property type="entry name" value="Carbon-nitrogen hydrolase"/>
    <property type="match status" value="1"/>
</dbReference>
<keyword evidence="7" id="KW-1185">Reference proteome</keyword>
<dbReference type="InterPro" id="IPR036526">
    <property type="entry name" value="C-N_Hydrolase_sf"/>
</dbReference>
<dbReference type="GO" id="GO:0000257">
    <property type="term" value="F:nitrilase activity"/>
    <property type="evidence" value="ECO:0007669"/>
    <property type="project" value="UniProtKB-ARBA"/>
</dbReference>
<dbReference type="OMA" id="CVEPKQF"/>
<evidence type="ECO:0000313" key="6">
    <source>
        <dbReference type="EMBL" id="EGZ30688.1"/>
    </source>
</evidence>
<evidence type="ECO:0000259" key="5">
    <source>
        <dbReference type="PROSITE" id="PS50263"/>
    </source>
</evidence>
<name>G4YNY1_PHYSP</name>
<dbReference type="Pfam" id="PF00795">
    <property type="entry name" value="CN_hydrolase"/>
    <property type="match status" value="1"/>
</dbReference>
<feature type="active site" description="Proton acceptor" evidence="3">
    <location>
        <position position="48"/>
    </location>
</feature>
<evidence type="ECO:0000256" key="2">
    <source>
        <dbReference type="ARBA" id="ARBA00022801"/>
    </source>
</evidence>
<gene>
    <name evidence="6" type="ORF">PHYSODRAFT_472776</name>
</gene>
<dbReference type="PANTHER" id="PTHR46044">
    <property type="entry name" value="NITRILASE"/>
    <property type="match status" value="1"/>
</dbReference>
<dbReference type="EMBL" id="JH159151">
    <property type="protein sequence ID" value="EGZ30688.1"/>
    <property type="molecule type" value="Genomic_DNA"/>
</dbReference>
<dbReference type="FunFam" id="3.60.110.10:FF:000011">
    <property type="entry name" value="Cyanide hydratase"/>
    <property type="match status" value="1"/>
</dbReference>
<evidence type="ECO:0000256" key="1">
    <source>
        <dbReference type="ARBA" id="ARBA00008129"/>
    </source>
</evidence>
<dbReference type="CDD" id="cd07564">
    <property type="entry name" value="nitrilases_CHs"/>
    <property type="match status" value="1"/>
</dbReference>
<evidence type="ECO:0000313" key="7">
    <source>
        <dbReference type="Proteomes" id="UP000002640"/>
    </source>
</evidence>
<dbReference type="PROSITE" id="PS00921">
    <property type="entry name" value="NITRIL_CHT_2"/>
    <property type="match status" value="1"/>
</dbReference>
<feature type="domain" description="CN hydrolase" evidence="5">
    <location>
        <begin position="8"/>
        <end position="283"/>
    </location>
</feature>
<dbReference type="InterPro" id="IPR003010">
    <property type="entry name" value="C-N_Hydrolase"/>
</dbReference>
<accession>G4YNY1</accession>
<feature type="compositionally biased region" description="Basic and acidic residues" evidence="4">
    <location>
        <begin position="325"/>
        <end position="344"/>
    </location>
</feature>
<comment type="similarity">
    <text evidence="1">Belongs to the carbon-nitrogen hydrolase superfamily. Nitrilase family.</text>
</comment>
<keyword evidence="2" id="KW-0378">Hydrolase</keyword>
<dbReference type="InterPro" id="IPR044149">
    <property type="entry name" value="Nitrilases_CHs"/>
</dbReference>
<dbReference type="AlphaFoldDB" id="G4YNY1"/>
<dbReference type="STRING" id="1094619.G4YNY1"/>
<dbReference type="PROSITE" id="PS50263">
    <property type="entry name" value="CN_HYDROLASE"/>
    <property type="match status" value="1"/>
</dbReference>
<dbReference type="PROSITE" id="PS00920">
    <property type="entry name" value="NITRIL_CHT_1"/>
    <property type="match status" value="1"/>
</dbReference>
<organism evidence="6 7">
    <name type="scientific">Phytophthora sojae (strain P6497)</name>
    <name type="common">Soybean stem and root rot agent</name>
    <name type="synonym">Phytophthora megasperma f. sp. glycines</name>
    <dbReference type="NCBI Taxonomy" id="1094619"/>
    <lineage>
        <taxon>Eukaryota</taxon>
        <taxon>Sar</taxon>
        <taxon>Stramenopiles</taxon>
        <taxon>Oomycota</taxon>
        <taxon>Peronosporomycetes</taxon>
        <taxon>Peronosporales</taxon>
        <taxon>Peronosporaceae</taxon>
        <taxon>Phytophthora</taxon>
    </lineage>
</organism>